<evidence type="ECO:0000259" key="13">
    <source>
        <dbReference type="Pfam" id="PF00291"/>
    </source>
</evidence>
<feature type="modified residue" description="N6-(pyridoxal phosphate)lysine" evidence="12">
    <location>
        <position position="112"/>
    </location>
</feature>
<evidence type="ECO:0000256" key="2">
    <source>
        <dbReference type="ARBA" id="ARBA00004979"/>
    </source>
</evidence>
<dbReference type="PANTHER" id="PTHR42690:SF1">
    <property type="entry name" value="THREONINE SYNTHASE-LIKE 2"/>
    <property type="match status" value="1"/>
</dbReference>
<keyword evidence="9 15" id="KW-0456">Lyase</keyword>
<dbReference type="CDD" id="cd01560">
    <property type="entry name" value="Thr-synth_2"/>
    <property type="match status" value="1"/>
</dbReference>
<gene>
    <name evidence="15" type="primary">thrC_1</name>
    <name evidence="15" type="ORF">LOM8899_00699</name>
</gene>
<evidence type="ECO:0000256" key="5">
    <source>
        <dbReference type="ARBA" id="ARBA00018679"/>
    </source>
</evidence>
<dbReference type="PANTHER" id="PTHR42690">
    <property type="entry name" value="THREONINE SYNTHASE FAMILY MEMBER"/>
    <property type="match status" value="1"/>
</dbReference>
<evidence type="ECO:0000256" key="1">
    <source>
        <dbReference type="ARBA" id="ARBA00001933"/>
    </source>
</evidence>
<feature type="domain" description="Tryptophan synthase beta chain-like PALP" evidence="13">
    <location>
        <begin position="89"/>
        <end position="333"/>
    </location>
</feature>
<dbReference type="UniPathway" id="UPA00050">
    <property type="reaction ID" value="UER00065"/>
</dbReference>
<evidence type="ECO:0000256" key="8">
    <source>
        <dbReference type="ARBA" id="ARBA00022898"/>
    </source>
</evidence>
<comment type="cofactor">
    <cofactor evidence="1 12">
        <name>pyridoxal 5'-phosphate</name>
        <dbReference type="ChEBI" id="CHEBI:597326"/>
    </cofactor>
</comment>
<keyword evidence="6" id="KW-0028">Amino-acid biosynthesis</keyword>
<keyword evidence="16" id="KW-1185">Reference proteome</keyword>
<dbReference type="SUPFAM" id="SSF53686">
    <property type="entry name" value="Tryptophan synthase beta subunit-like PLP-dependent enzymes"/>
    <property type="match status" value="1"/>
</dbReference>
<accession>A0A238LAG2</accession>
<dbReference type="Gene3D" id="3.90.1380.10">
    <property type="entry name" value="Threonine synthase, N-terminal domain"/>
    <property type="match status" value="1"/>
</dbReference>
<sequence>MRYISTRGQAPELTFEEAMLTGLARDGGLYVPAEVPTLTAAQIAAMAGASYEEVAFTVMRPYLGETFDDATFRSLIREAYAGFGHVARAPLVQLAPNHFLLELFHGPTLAFKDFAMQLIGQMFQASLARSGKRITIVGATSGDTGSAAIEAFRGLGNVDVFILYPHGRVSEVQRRQMTTPVEDNVHALALDGDFDDCQAAVKDMFNDLTFRDEVRLAGVNSINWARVLAQVVYYFTSAVSLGAPHRKVSFTVPTGNFGDIFAGYIAKQMGLPIEQLIVATNQNDILHRTLETGEQRKEGVTPSISPSMDIQVSSNFERVLFDAYGRDGAVVAAQMAELKDNGGFAVGQGAWEFLKDHFASGRASEEQTSQTIRAERNASTELLCPHSAVAVHVAQPFLGEVPMITLATAHPAKFPDAVEAATGERPPLPSRMADLYDRSERVTRVPNDLSALQALIRERITH</sequence>
<dbReference type="GO" id="GO:0030170">
    <property type="term" value="F:pyridoxal phosphate binding"/>
    <property type="evidence" value="ECO:0007669"/>
    <property type="project" value="InterPro"/>
</dbReference>
<proteinExistence type="inferred from homology"/>
<reference evidence="15 16" key="1">
    <citation type="submission" date="2017-05" db="EMBL/GenBank/DDBJ databases">
        <authorList>
            <person name="Song R."/>
            <person name="Chenine A.L."/>
            <person name="Ruprecht R.M."/>
        </authorList>
    </citation>
    <scope>NUCLEOTIDE SEQUENCE [LARGE SCALE GENOMIC DNA]</scope>
    <source>
        <strain evidence="15 16">CECT 8899</strain>
    </source>
</reference>
<dbReference type="InterPro" id="IPR004450">
    <property type="entry name" value="Thr_synthase-like"/>
</dbReference>
<evidence type="ECO:0000256" key="11">
    <source>
        <dbReference type="NCBIfam" id="TIGR00260"/>
    </source>
</evidence>
<dbReference type="EMBL" id="FXZK01000001">
    <property type="protein sequence ID" value="SMY06572.1"/>
    <property type="molecule type" value="Genomic_DNA"/>
</dbReference>
<keyword evidence="7" id="KW-0791">Threonine biosynthesis</keyword>
<comment type="catalytic activity">
    <reaction evidence="10">
        <text>O-phospho-L-homoserine + H2O = L-threonine + phosphate</text>
        <dbReference type="Rhea" id="RHEA:10840"/>
        <dbReference type="ChEBI" id="CHEBI:15377"/>
        <dbReference type="ChEBI" id="CHEBI:43474"/>
        <dbReference type="ChEBI" id="CHEBI:57590"/>
        <dbReference type="ChEBI" id="CHEBI:57926"/>
        <dbReference type="EC" id="4.2.3.1"/>
    </reaction>
</comment>
<dbReference type="NCBIfam" id="TIGR00260">
    <property type="entry name" value="thrC"/>
    <property type="match status" value="1"/>
</dbReference>
<dbReference type="Pfam" id="PF24857">
    <property type="entry name" value="THR4_C"/>
    <property type="match status" value="1"/>
</dbReference>
<dbReference type="AlphaFoldDB" id="A0A238LAG2"/>
<evidence type="ECO:0000256" key="4">
    <source>
        <dbReference type="ARBA" id="ARBA00013028"/>
    </source>
</evidence>
<dbReference type="Proteomes" id="UP000201613">
    <property type="component" value="Unassembled WGS sequence"/>
</dbReference>
<dbReference type="Gene3D" id="3.40.50.1100">
    <property type="match status" value="2"/>
</dbReference>
<dbReference type="GO" id="GO:0009088">
    <property type="term" value="P:threonine biosynthetic process"/>
    <property type="evidence" value="ECO:0007669"/>
    <property type="project" value="UniProtKB-UniRule"/>
</dbReference>
<dbReference type="Pfam" id="PF00291">
    <property type="entry name" value="PALP"/>
    <property type="match status" value="1"/>
</dbReference>
<evidence type="ECO:0000256" key="12">
    <source>
        <dbReference type="PIRSR" id="PIRSR604450-51"/>
    </source>
</evidence>
<dbReference type="Pfam" id="PF14821">
    <property type="entry name" value="Thr_synth_N"/>
    <property type="match status" value="1"/>
</dbReference>
<dbReference type="InterPro" id="IPR000634">
    <property type="entry name" value="Ser/Thr_deHydtase_PyrdxlP-BS"/>
</dbReference>
<feature type="domain" description="Threonine synthase N-terminal" evidence="14">
    <location>
        <begin position="2"/>
        <end position="80"/>
    </location>
</feature>
<dbReference type="PROSITE" id="PS00165">
    <property type="entry name" value="DEHYDRATASE_SER_THR"/>
    <property type="match status" value="1"/>
</dbReference>
<evidence type="ECO:0000256" key="3">
    <source>
        <dbReference type="ARBA" id="ARBA00005517"/>
    </source>
</evidence>
<evidence type="ECO:0000313" key="15">
    <source>
        <dbReference type="EMBL" id="SMY06572.1"/>
    </source>
</evidence>
<dbReference type="InterPro" id="IPR037158">
    <property type="entry name" value="Thr_synth_N_sf"/>
</dbReference>
<protein>
    <recommendedName>
        <fullName evidence="5 11">Threonine synthase</fullName>
        <ecNumber evidence="4 11">4.2.3.1</ecNumber>
    </recommendedName>
</protein>
<name>A0A238LAG2_9RHOB</name>
<dbReference type="InterPro" id="IPR036052">
    <property type="entry name" value="TrpB-like_PALP_sf"/>
</dbReference>
<evidence type="ECO:0000259" key="14">
    <source>
        <dbReference type="Pfam" id="PF14821"/>
    </source>
</evidence>
<evidence type="ECO:0000256" key="6">
    <source>
        <dbReference type="ARBA" id="ARBA00022605"/>
    </source>
</evidence>
<dbReference type="OrthoDB" id="9763107at2"/>
<dbReference type="EC" id="4.2.3.1" evidence="4 11"/>
<evidence type="ECO:0000313" key="16">
    <source>
        <dbReference type="Proteomes" id="UP000201613"/>
    </source>
</evidence>
<dbReference type="InterPro" id="IPR051166">
    <property type="entry name" value="Threonine_Synthase"/>
</dbReference>
<evidence type="ECO:0000256" key="10">
    <source>
        <dbReference type="ARBA" id="ARBA00049144"/>
    </source>
</evidence>
<comment type="pathway">
    <text evidence="2">Amino-acid biosynthesis; L-threonine biosynthesis; L-threonine from L-aspartate: step 5/5.</text>
</comment>
<dbReference type="RefSeq" id="WP_093990733.1">
    <property type="nucleotide sequence ID" value="NZ_FXZK01000001.1"/>
</dbReference>
<dbReference type="InterPro" id="IPR029144">
    <property type="entry name" value="Thr_synth_N"/>
</dbReference>
<keyword evidence="8 12" id="KW-0663">Pyridoxal phosphate</keyword>
<evidence type="ECO:0000256" key="9">
    <source>
        <dbReference type="ARBA" id="ARBA00023239"/>
    </source>
</evidence>
<dbReference type="GO" id="GO:0004795">
    <property type="term" value="F:threonine synthase activity"/>
    <property type="evidence" value="ECO:0007669"/>
    <property type="project" value="UniProtKB-UniRule"/>
</dbReference>
<organism evidence="15 16">
    <name type="scientific">Flavimaricola marinus</name>
    <dbReference type="NCBI Taxonomy" id="1819565"/>
    <lineage>
        <taxon>Bacteria</taxon>
        <taxon>Pseudomonadati</taxon>
        <taxon>Pseudomonadota</taxon>
        <taxon>Alphaproteobacteria</taxon>
        <taxon>Rhodobacterales</taxon>
        <taxon>Paracoccaceae</taxon>
        <taxon>Flavimaricola</taxon>
    </lineage>
</organism>
<dbReference type="InterPro" id="IPR001926">
    <property type="entry name" value="TrpB-like_PALP"/>
</dbReference>
<comment type="similarity">
    <text evidence="3">Belongs to the threonine synthase family.</text>
</comment>
<evidence type="ECO:0000256" key="7">
    <source>
        <dbReference type="ARBA" id="ARBA00022697"/>
    </source>
</evidence>